<name>A0A6N7IXQ0_9FIRM</name>
<evidence type="ECO:0000313" key="1">
    <source>
        <dbReference type="EMBL" id="MQN00542.1"/>
    </source>
</evidence>
<organism evidence="1 2">
    <name type="scientific">Candidatus Weimeria bifida</name>
    <dbReference type="NCBI Taxonomy" id="2599074"/>
    <lineage>
        <taxon>Bacteria</taxon>
        <taxon>Bacillati</taxon>
        <taxon>Bacillota</taxon>
        <taxon>Clostridia</taxon>
        <taxon>Lachnospirales</taxon>
        <taxon>Lachnospiraceae</taxon>
        <taxon>Candidatus Weimeria</taxon>
    </lineage>
</organism>
<protein>
    <recommendedName>
        <fullName evidence="3">Alcohol acetyltransferase</fullName>
    </recommendedName>
</protein>
<comment type="caution">
    <text evidence="1">The sequence shown here is derived from an EMBL/GenBank/DDBJ whole genome shotgun (WGS) entry which is preliminary data.</text>
</comment>
<dbReference type="Proteomes" id="UP000460257">
    <property type="component" value="Unassembled WGS sequence"/>
</dbReference>
<sequence length="426" mass="48942">MPHRMTHWEKLDNSALLFPAIATNSMTNTYRLAVILKEKVIGDILQEALEFVLKRFPGFKQRLRKGFFWYYLEENDKPIPKVVEEDTYPCRSTKTNENNSYLFRVTYYDRRINLEVFHVLADGTGGFEFLKELTFAYLRFAHEKLQEKVGDSFSEGTSVNRDDSFVRNYKKPEKLSNVYAVKRAFLIKGEHLPYHGFGVVNAYLSVPEVKKIAHSFGVSINELMVALFMYSTYKAYRPQMTPKRPIRVAVPVNLRPYFDSITTKNFFVMISAEFIPEKDDYTFEEIVDIAKESLRKQITKENLESIFSFNVSGQQMMLARTVPLIFKNIGLRAVYGRSALANTTTVTNMGQVNVPDVYADYIESAQTFLSFSKGQGLKLGIASFRNVMTLSFSTVYSDTTLIMEFLRKLSELGAVSSVETNGVFYE</sequence>
<evidence type="ECO:0000313" key="2">
    <source>
        <dbReference type="Proteomes" id="UP000460257"/>
    </source>
</evidence>
<keyword evidence="2" id="KW-1185">Reference proteome</keyword>
<dbReference type="EMBL" id="VOGC01000002">
    <property type="protein sequence ID" value="MQN00542.1"/>
    <property type="molecule type" value="Genomic_DNA"/>
</dbReference>
<dbReference type="AlphaFoldDB" id="A0A6N7IXQ0"/>
<evidence type="ECO:0008006" key="3">
    <source>
        <dbReference type="Google" id="ProtNLM"/>
    </source>
</evidence>
<proteinExistence type="predicted"/>
<gene>
    <name evidence="1" type="ORF">FRC54_00870</name>
</gene>
<accession>A0A6N7IXQ0</accession>
<reference evidence="1" key="1">
    <citation type="journal article" date="2020" name="Appl. Environ. Microbiol.">
        <title>Medium-Chain Fatty Acid Synthesis by 'Candidatus Weimeria bifida' gen. nov., sp. nov., and 'Candidatus Pseudoramibacter fermentans' sp. nov.</title>
        <authorList>
            <person name="Scarborough M.J."/>
            <person name="Myers K.S."/>
            <person name="Donohue T.J."/>
            <person name="Noguera D.R."/>
        </authorList>
    </citation>
    <scope>NUCLEOTIDE SEQUENCE</scope>
    <source>
        <strain evidence="1">LCO1.1</strain>
    </source>
</reference>